<dbReference type="InterPro" id="IPR011761">
    <property type="entry name" value="ATP-grasp"/>
</dbReference>
<keyword evidence="10 13" id="KW-0573">Peptidoglycan synthesis</keyword>
<keyword evidence="12 13" id="KW-0961">Cell wall biogenesis/degradation</keyword>
<protein>
    <recommendedName>
        <fullName evidence="13">D-alanine--D-alanine ligase</fullName>
        <ecNumber evidence="13">6.3.2.4</ecNumber>
    </recommendedName>
    <alternativeName>
        <fullName evidence="13">D-Ala-D-Ala ligase</fullName>
    </alternativeName>
    <alternativeName>
        <fullName evidence="13">D-alanylalanine synthetase</fullName>
    </alternativeName>
</protein>
<comment type="subcellular location">
    <subcellularLocation>
        <location evidence="13">Cytoplasm</location>
    </subcellularLocation>
</comment>
<dbReference type="Gene3D" id="3.30.1490.20">
    <property type="entry name" value="ATP-grasp fold, A domain"/>
    <property type="match status" value="1"/>
</dbReference>
<dbReference type="Gene3D" id="3.30.470.20">
    <property type="entry name" value="ATP-grasp fold, B domain"/>
    <property type="match status" value="1"/>
</dbReference>
<dbReference type="Pfam" id="PF07478">
    <property type="entry name" value="Dala_Dala_lig_C"/>
    <property type="match status" value="1"/>
</dbReference>
<comment type="function">
    <text evidence="13">Cell wall formation.</text>
</comment>
<dbReference type="GO" id="GO:0016874">
    <property type="term" value="F:ligase activity"/>
    <property type="evidence" value="ECO:0007669"/>
    <property type="project" value="UniProtKB-KW"/>
</dbReference>
<keyword evidence="11" id="KW-0464">Manganese</keyword>
<evidence type="ECO:0000313" key="17">
    <source>
        <dbReference type="Proteomes" id="UP001333102"/>
    </source>
</evidence>
<dbReference type="SUPFAM" id="SSF56059">
    <property type="entry name" value="Glutathione synthetase ATP-binding domain-like"/>
    <property type="match status" value="1"/>
</dbReference>
<evidence type="ECO:0000256" key="11">
    <source>
        <dbReference type="ARBA" id="ARBA00023211"/>
    </source>
</evidence>
<keyword evidence="17" id="KW-1185">Reference proteome</keyword>
<keyword evidence="8" id="KW-0460">Magnesium</keyword>
<evidence type="ECO:0000256" key="2">
    <source>
        <dbReference type="ARBA" id="ARBA00001946"/>
    </source>
</evidence>
<dbReference type="Proteomes" id="UP001333102">
    <property type="component" value="Chromosome"/>
</dbReference>
<dbReference type="Pfam" id="PF01820">
    <property type="entry name" value="Dala_Dala_lig_N"/>
    <property type="match status" value="1"/>
</dbReference>
<keyword evidence="5" id="KW-0479">Metal-binding</keyword>
<dbReference type="PIRSF" id="PIRSF039102">
    <property type="entry name" value="Ddl/VanB"/>
    <property type="match status" value="1"/>
</dbReference>
<evidence type="ECO:0000256" key="9">
    <source>
        <dbReference type="ARBA" id="ARBA00022960"/>
    </source>
</evidence>
<evidence type="ECO:0000256" key="10">
    <source>
        <dbReference type="ARBA" id="ARBA00022984"/>
    </source>
</evidence>
<sequence length="377" mass="40188">MARGDRLRLGLLFGGRSGEHAVSILSARSVLAALDSSRYEVTAIAIDRRGRWYTGDDPWQVLEALAAGSVEELRPVTVVPQPGHPANPLLDVAFPLLHGPLGEDGTIQSIFELAEIPYVGAGVAASAVGMDKALMKAAFRAAGLPIVPYRVVSRSQWGADPEAVVRAVAEEPGFPVFVKPANLGSSVGVGRAGDAGELRAAIQEALRYDRKALVEASAAPAREIECSVLGLDEPRVSVPGEVQPGREFYDYEAKYHDAGTRLLVPAPLEPEVERRVRELAARAFAAIGCEGMARVDFFVRSGGEVLVNEINTIPGFTAVSMYPRLWEASGLPYPQLLDRLVEIALAVHEVRLAIRAANAEYRLAAQGGGVRGPKSSG</sequence>
<keyword evidence="4 13" id="KW-0436">Ligase</keyword>
<evidence type="ECO:0000313" key="16">
    <source>
        <dbReference type="EMBL" id="WRP14688.1"/>
    </source>
</evidence>
<dbReference type="PANTHER" id="PTHR23132">
    <property type="entry name" value="D-ALANINE--D-ALANINE LIGASE"/>
    <property type="match status" value="1"/>
</dbReference>
<gene>
    <name evidence="13" type="primary">ddl</name>
    <name evidence="16" type="ORF">VLY81_00520</name>
</gene>
<dbReference type="InterPro" id="IPR013815">
    <property type="entry name" value="ATP_grasp_subdomain_1"/>
</dbReference>
<organism evidence="16 17">
    <name type="scientific">Geochorda subterranea</name>
    <dbReference type="NCBI Taxonomy" id="3109564"/>
    <lineage>
        <taxon>Bacteria</taxon>
        <taxon>Bacillati</taxon>
        <taxon>Bacillota</taxon>
        <taxon>Limnochordia</taxon>
        <taxon>Limnochordales</taxon>
        <taxon>Geochordaceae</taxon>
        <taxon>Geochorda</taxon>
    </lineage>
</organism>
<reference evidence="17" key="1">
    <citation type="submission" date="2023-12" db="EMBL/GenBank/DDBJ databases">
        <title>Novel isolates from deep terrestrial aquifers shed light on the physiology and ecology of the class Limnochordia.</title>
        <authorList>
            <person name="Karnachuk O.V."/>
            <person name="Lukina A.P."/>
            <person name="Avakyan M.R."/>
            <person name="Kadnikov V."/>
            <person name="Begmatov S."/>
            <person name="Beletsky A.V."/>
            <person name="Mardanov A.V."/>
            <person name="Ravin N.V."/>
        </authorList>
    </citation>
    <scope>NUCLEOTIDE SEQUENCE [LARGE SCALE GENOMIC DNA]</scope>
    <source>
        <strain evidence="17">LN</strain>
    </source>
</reference>
<dbReference type="PROSITE" id="PS00843">
    <property type="entry name" value="DALA_DALA_LIGASE_1"/>
    <property type="match status" value="1"/>
</dbReference>
<dbReference type="PANTHER" id="PTHR23132:SF25">
    <property type="entry name" value="D-ALANINE--D-ALANINE LIGASE A"/>
    <property type="match status" value="1"/>
</dbReference>
<dbReference type="InterPro" id="IPR011127">
    <property type="entry name" value="Dala_Dala_lig_N"/>
</dbReference>
<proteinExistence type="inferred from homology"/>
<comment type="cofactor">
    <cofactor evidence="1">
        <name>Mn(2+)</name>
        <dbReference type="ChEBI" id="CHEBI:29035"/>
    </cofactor>
</comment>
<evidence type="ECO:0000256" key="6">
    <source>
        <dbReference type="ARBA" id="ARBA00022741"/>
    </source>
</evidence>
<comment type="cofactor">
    <cofactor evidence="2">
        <name>Mg(2+)</name>
        <dbReference type="ChEBI" id="CHEBI:18420"/>
    </cofactor>
</comment>
<comment type="pathway">
    <text evidence="13">Cell wall biogenesis; peptidoglycan biosynthesis.</text>
</comment>
<evidence type="ECO:0000256" key="4">
    <source>
        <dbReference type="ARBA" id="ARBA00022598"/>
    </source>
</evidence>
<evidence type="ECO:0000256" key="14">
    <source>
        <dbReference type="PROSITE-ProRule" id="PRU00409"/>
    </source>
</evidence>
<dbReference type="EC" id="6.3.2.4" evidence="13"/>
<dbReference type="NCBIfam" id="TIGR01205">
    <property type="entry name" value="D_ala_D_alaTIGR"/>
    <property type="match status" value="1"/>
</dbReference>
<evidence type="ECO:0000256" key="1">
    <source>
        <dbReference type="ARBA" id="ARBA00001936"/>
    </source>
</evidence>
<dbReference type="InterPro" id="IPR011095">
    <property type="entry name" value="Dala_Dala_lig_C"/>
</dbReference>
<evidence type="ECO:0000256" key="7">
    <source>
        <dbReference type="ARBA" id="ARBA00022840"/>
    </source>
</evidence>
<dbReference type="InterPro" id="IPR016185">
    <property type="entry name" value="PreATP-grasp_dom_sf"/>
</dbReference>
<dbReference type="RefSeq" id="WP_324669056.1">
    <property type="nucleotide sequence ID" value="NZ_CP141614.1"/>
</dbReference>
<dbReference type="PROSITE" id="PS00844">
    <property type="entry name" value="DALA_DALA_LIGASE_2"/>
    <property type="match status" value="1"/>
</dbReference>
<evidence type="ECO:0000256" key="8">
    <source>
        <dbReference type="ARBA" id="ARBA00022842"/>
    </source>
</evidence>
<keyword evidence="6 14" id="KW-0547">Nucleotide-binding</keyword>
<dbReference type="InterPro" id="IPR000291">
    <property type="entry name" value="D-Ala_lig_Van_CS"/>
</dbReference>
<evidence type="ECO:0000256" key="3">
    <source>
        <dbReference type="ARBA" id="ARBA00010871"/>
    </source>
</evidence>
<dbReference type="NCBIfam" id="NF002528">
    <property type="entry name" value="PRK01966.1-4"/>
    <property type="match status" value="1"/>
</dbReference>
<dbReference type="PROSITE" id="PS50975">
    <property type="entry name" value="ATP_GRASP"/>
    <property type="match status" value="1"/>
</dbReference>
<evidence type="ECO:0000259" key="15">
    <source>
        <dbReference type="PROSITE" id="PS50975"/>
    </source>
</evidence>
<dbReference type="InterPro" id="IPR005905">
    <property type="entry name" value="D_ala_D_ala"/>
</dbReference>
<feature type="domain" description="ATP-grasp" evidence="15">
    <location>
        <begin position="136"/>
        <end position="342"/>
    </location>
</feature>
<keyword evidence="9 13" id="KW-0133">Cell shape</keyword>
<keyword evidence="13" id="KW-0963">Cytoplasm</keyword>
<comment type="catalytic activity">
    <reaction evidence="13">
        <text>2 D-alanine + ATP = D-alanyl-D-alanine + ADP + phosphate + H(+)</text>
        <dbReference type="Rhea" id="RHEA:11224"/>
        <dbReference type="ChEBI" id="CHEBI:15378"/>
        <dbReference type="ChEBI" id="CHEBI:30616"/>
        <dbReference type="ChEBI" id="CHEBI:43474"/>
        <dbReference type="ChEBI" id="CHEBI:57416"/>
        <dbReference type="ChEBI" id="CHEBI:57822"/>
        <dbReference type="ChEBI" id="CHEBI:456216"/>
        <dbReference type="EC" id="6.3.2.4"/>
    </reaction>
</comment>
<keyword evidence="7 14" id="KW-0067">ATP-binding</keyword>
<evidence type="ECO:0000256" key="12">
    <source>
        <dbReference type="ARBA" id="ARBA00023316"/>
    </source>
</evidence>
<comment type="similarity">
    <text evidence="3 13">Belongs to the D-alanine--D-alanine ligase family.</text>
</comment>
<dbReference type="SUPFAM" id="SSF52440">
    <property type="entry name" value="PreATP-grasp domain"/>
    <property type="match status" value="1"/>
</dbReference>
<dbReference type="EMBL" id="CP141614">
    <property type="protein sequence ID" value="WRP14688.1"/>
    <property type="molecule type" value="Genomic_DNA"/>
</dbReference>
<accession>A0ABZ1BQ57</accession>
<dbReference type="Gene3D" id="3.40.50.20">
    <property type="match status" value="1"/>
</dbReference>
<evidence type="ECO:0000256" key="13">
    <source>
        <dbReference type="HAMAP-Rule" id="MF_00047"/>
    </source>
</evidence>
<dbReference type="HAMAP" id="MF_00047">
    <property type="entry name" value="Dala_Dala_lig"/>
    <property type="match status" value="1"/>
</dbReference>
<evidence type="ECO:0000256" key="5">
    <source>
        <dbReference type="ARBA" id="ARBA00022723"/>
    </source>
</evidence>
<name>A0ABZ1BQ57_9FIRM</name>